<accession>A0A563EZ14</accession>
<dbReference type="InterPro" id="IPR029057">
    <property type="entry name" value="PRTase-like"/>
</dbReference>
<feature type="domain" description="Phosphoribosyltransferase" evidence="2">
    <location>
        <begin position="150"/>
        <end position="206"/>
    </location>
</feature>
<dbReference type="AlphaFoldDB" id="A0A563EZ14"/>
<sequence length="241" mass="26907">MSPFSQLIERYSNILVPPPPVVAGVVCEVCRRDSKGWTRCWQCNKHYEAANSELADLVVPISIAVKDQQLAYVLAKYKYSRFQAVRTRFTNELLSVLANFLGRHGECLGPFELVTVVPSTRERTNAHPLVDLLGRRLGFTRGRFAEVLSTTEQNTRQLRPDACTVHSDVADKNVLLVDDTWTSGASLQSCAVALKRAGAKRVVGLVIGRHLDPTDEHTTQYLDLVRSRPFDWNSCCACFVG</sequence>
<gene>
    <name evidence="3" type="ORF">FKR81_07290</name>
</gene>
<comment type="similarity">
    <text evidence="1">Belongs to the ComF/GntX family.</text>
</comment>
<dbReference type="GO" id="GO:0016757">
    <property type="term" value="F:glycosyltransferase activity"/>
    <property type="evidence" value="ECO:0007669"/>
    <property type="project" value="UniProtKB-KW"/>
</dbReference>
<keyword evidence="4" id="KW-1185">Reference proteome</keyword>
<dbReference type="Pfam" id="PF00156">
    <property type="entry name" value="Pribosyltran"/>
    <property type="match status" value="1"/>
</dbReference>
<evidence type="ECO:0000256" key="1">
    <source>
        <dbReference type="ARBA" id="ARBA00008007"/>
    </source>
</evidence>
<dbReference type="CDD" id="cd06223">
    <property type="entry name" value="PRTases_typeI"/>
    <property type="match status" value="1"/>
</dbReference>
<dbReference type="InterPro" id="IPR000836">
    <property type="entry name" value="PRTase_dom"/>
</dbReference>
<dbReference type="InterPro" id="IPR051910">
    <property type="entry name" value="ComF/GntX_DNA_util-trans"/>
</dbReference>
<comment type="caution">
    <text evidence="3">The sequence shown here is derived from an EMBL/GenBank/DDBJ whole genome shotgun (WGS) entry which is preliminary data.</text>
</comment>
<evidence type="ECO:0000313" key="3">
    <source>
        <dbReference type="EMBL" id="TWP52909.1"/>
    </source>
</evidence>
<dbReference type="OrthoDB" id="3403421at2"/>
<evidence type="ECO:0000313" key="4">
    <source>
        <dbReference type="Proteomes" id="UP000316639"/>
    </source>
</evidence>
<dbReference type="EMBL" id="VOBR01000004">
    <property type="protein sequence ID" value="TWP52909.1"/>
    <property type="molecule type" value="Genomic_DNA"/>
</dbReference>
<reference evidence="3 4" key="1">
    <citation type="submission" date="2019-07" db="EMBL/GenBank/DDBJ databases">
        <title>Lentzea xizangensis sp. nov., isolated from Qinghai-Tibetan Plateau Soils.</title>
        <authorList>
            <person name="Huang J."/>
        </authorList>
    </citation>
    <scope>NUCLEOTIDE SEQUENCE [LARGE SCALE GENOMIC DNA]</scope>
    <source>
        <strain evidence="3 4">FXJ1.1311</strain>
    </source>
</reference>
<name>A0A563EZ14_9PSEU</name>
<dbReference type="PANTHER" id="PTHR47505">
    <property type="entry name" value="DNA UTILIZATION PROTEIN YHGH"/>
    <property type="match status" value="1"/>
</dbReference>
<dbReference type="Gene3D" id="3.40.50.2020">
    <property type="match status" value="1"/>
</dbReference>
<dbReference type="PANTHER" id="PTHR47505:SF1">
    <property type="entry name" value="DNA UTILIZATION PROTEIN YHGH"/>
    <property type="match status" value="1"/>
</dbReference>
<proteinExistence type="inferred from homology"/>
<protein>
    <submittedName>
        <fullName evidence="3">Phosphoribosyltransferase</fullName>
    </submittedName>
</protein>
<evidence type="ECO:0000259" key="2">
    <source>
        <dbReference type="Pfam" id="PF00156"/>
    </source>
</evidence>
<dbReference type="Proteomes" id="UP000316639">
    <property type="component" value="Unassembled WGS sequence"/>
</dbReference>
<dbReference type="SUPFAM" id="SSF53271">
    <property type="entry name" value="PRTase-like"/>
    <property type="match status" value="1"/>
</dbReference>
<keyword evidence="3" id="KW-0808">Transferase</keyword>
<dbReference type="RefSeq" id="WP_146350162.1">
    <property type="nucleotide sequence ID" value="NZ_VOBR01000004.1"/>
</dbReference>
<organism evidence="3 4">
    <name type="scientific">Lentzea tibetensis</name>
    <dbReference type="NCBI Taxonomy" id="2591470"/>
    <lineage>
        <taxon>Bacteria</taxon>
        <taxon>Bacillati</taxon>
        <taxon>Actinomycetota</taxon>
        <taxon>Actinomycetes</taxon>
        <taxon>Pseudonocardiales</taxon>
        <taxon>Pseudonocardiaceae</taxon>
        <taxon>Lentzea</taxon>
    </lineage>
</organism>
<keyword evidence="3" id="KW-0328">Glycosyltransferase</keyword>